<name>A0A6H1Q157_9PROT</name>
<dbReference type="Gene3D" id="1.10.8.60">
    <property type="match status" value="1"/>
</dbReference>
<dbReference type="Gene3D" id="3.40.50.300">
    <property type="entry name" value="P-loop containing nucleotide triphosphate hydrolases"/>
    <property type="match status" value="1"/>
</dbReference>
<dbReference type="InterPro" id="IPR027417">
    <property type="entry name" value="P-loop_NTPase"/>
</dbReference>
<dbReference type="GO" id="GO:0003688">
    <property type="term" value="F:DNA replication origin binding"/>
    <property type="evidence" value="ECO:0007669"/>
    <property type="project" value="TreeGrafter"/>
</dbReference>
<evidence type="ECO:0000313" key="2">
    <source>
        <dbReference type="Proteomes" id="UP000501094"/>
    </source>
</evidence>
<dbReference type="EMBL" id="CP038852">
    <property type="protein sequence ID" value="QIZ20647.1"/>
    <property type="molecule type" value="Genomic_DNA"/>
</dbReference>
<keyword evidence="2" id="KW-1185">Reference proteome</keyword>
<dbReference type="SUPFAM" id="SSF52540">
    <property type="entry name" value="P-loop containing nucleoside triphosphate hydrolases"/>
    <property type="match status" value="1"/>
</dbReference>
<sequence length="224" mass="26673">MDIKMKNLNQLLLDFDYEQNFKDDDFYVGKSNFYAFEMINKWPKWEKNFLNINGEKFSGKTHLVNIFLKKFSGIRIDVNSLNDENLKSIKPYQNIVLEDLNLNINEKLIYSLFNIIDQDNKFLIVTSIKPISEINFQLDDLRSRTKNCLFANIQNPDDELMFALILKNLSDRQITLDKKLIDFIIKRIERSYGKIFEFIYKIDKISLKKKKSIDFKIINEALEE</sequence>
<dbReference type="PANTHER" id="PTHR30050:SF5">
    <property type="entry name" value="DNAA REGULATORY INACTIVATOR HDA"/>
    <property type="match status" value="1"/>
</dbReference>
<organism evidence="1 2">
    <name type="scientific">Candidatus Pelagibacter giovannonii</name>
    <dbReference type="NCBI Taxonomy" id="2563896"/>
    <lineage>
        <taxon>Bacteria</taxon>
        <taxon>Pseudomonadati</taxon>
        <taxon>Pseudomonadota</taxon>
        <taxon>Alphaproteobacteria</taxon>
        <taxon>Candidatus Pelagibacterales</taxon>
        <taxon>Candidatus Pelagibacteraceae</taxon>
        <taxon>Candidatus Pelagibacter</taxon>
    </lineage>
</organism>
<evidence type="ECO:0000313" key="1">
    <source>
        <dbReference type="EMBL" id="QIZ20647.1"/>
    </source>
</evidence>
<protein>
    <submittedName>
        <fullName evidence="1">DNA replication protein</fullName>
    </submittedName>
</protein>
<gene>
    <name evidence="1" type="ORF">E5R92_02460</name>
</gene>
<reference evidence="1 2" key="1">
    <citation type="journal article" date="2020" name="Nat. Microbiol.">
        <title>Lysogenic host-virus interactions in SAR11 marine bacteria.</title>
        <authorList>
            <person name="Morris R.M."/>
            <person name="Cain K.R."/>
            <person name="Hvorecny K.L."/>
            <person name="Kollman J.M."/>
        </authorList>
    </citation>
    <scope>NUCLEOTIDE SEQUENCE [LARGE SCALE GENOMIC DNA]</scope>
    <source>
        <strain evidence="1 2">NP1</strain>
    </source>
</reference>
<dbReference type="GO" id="GO:0005886">
    <property type="term" value="C:plasma membrane"/>
    <property type="evidence" value="ECO:0007669"/>
    <property type="project" value="TreeGrafter"/>
</dbReference>
<dbReference type="Proteomes" id="UP000501094">
    <property type="component" value="Chromosome"/>
</dbReference>
<accession>A0A6H1Q157</accession>
<dbReference type="GO" id="GO:0006270">
    <property type="term" value="P:DNA replication initiation"/>
    <property type="evidence" value="ECO:0007669"/>
    <property type="project" value="TreeGrafter"/>
</dbReference>
<dbReference type="AlphaFoldDB" id="A0A6H1Q157"/>
<proteinExistence type="predicted"/>
<dbReference type="KEGG" id="peg:E5R92_02460"/>
<dbReference type="PANTHER" id="PTHR30050">
    <property type="entry name" value="CHROMOSOMAL REPLICATION INITIATOR PROTEIN DNAA"/>
    <property type="match status" value="1"/>
</dbReference>